<comment type="subcellular location">
    <subcellularLocation>
        <location evidence="1 4 5">Nucleus</location>
    </subcellularLocation>
</comment>
<feature type="domain" description="WRC" evidence="8">
    <location>
        <begin position="111"/>
        <end position="155"/>
    </location>
</feature>
<comment type="function">
    <text evidence="5">Transcription activator.</text>
</comment>
<feature type="short sequence motif" description="Bipartite nuclear localization signal" evidence="4">
    <location>
        <begin position="116"/>
        <end position="126"/>
    </location>
</feature>
<proteinExistence type="inferred from homology"/>
<evidence type="ECO:0000256" key="4">
    <source>
        <dbReference type="PROSITE-ProRule" id="PRU01002"/>
    </source>
</evidence>
<evidence type="ECO:0000313" key="9">
    <source>
        <dbReference type="EMBL" id="KAL1206623.1"/>
    </source>
</evidence>
<dbReference type="PROSITE" id="PS51667">
    <property type="entry name" value="WRC"/>
    <property type="match status" value="1"/>
</dbReference>
<dbReference type="EMBL" id="JBANAX010000497">
    <property type="protein sequence ID" value="KAL1206623.1"/>
    <property type="molecule type" value="Genomic_DNA"/>
</dbReference>
<feature type="domain" description="QLQ" evidence="7">
    <location>
        <begin position="63"/>
        <end position="98"/>
    </location>
</feature>
<keyword evidence="5" id="KW-0010">Activator</keyword>
<dbReference type="InterPro" id="IPR014978">
    <property type="entry name" value="Gln-Leu-Gln_QLQ"/>
</dbReference>
<evidence type="ECO:0000259" key="7">
    <source>
        <dbReference type="PROSITE" id="PS51666"/>
    </source>
</evidence>
<feature type="compositionally biased region" description="Polar residues" evidence="6">
    <location>
        <begin position="358"/>
        <end position="369"/>
    </location>
</feature>
<sequence length="369" mass="40995">MMDFLKVSDKTTTPCRSDSLFGLNQQQYKDFTFGFKDMEIHPHPHVLTPYAGNGVLGCYYYYPFTNAQLKELERQAMIYKYMIASIPVPFDLLVSSPSSASPCNNKNKTGDLEPGRCRRTDGKKWRCSKEVVPNHKYCERHLHRGRPRSRKHVEPPYSRLNNNGGSEKNRDLRNLPQKLSNSSVKDKIIKLVEVSSSLSSYTELKGRNMFPPSTTTEQENKYLNFIDVWSDGVRSSEKQSSTSTPVSSSNGNLSLYSLDLSMGGNTLMGQEEMGLIQMGLGVIGSGREDHHGYGPYGVSSSLEEMSSWLAPMSATPGGPLAEILRPSPNLVITDDIESYSLTTTPTPSSSPSRAMKKMTSSVSDESSQI</sequence>
<evidence type="ECO:0000256" key="5">
    <source>
        <dbReference type="RuleBase" id="RU367127"/>
    </source>
</evidence>
<reference evidence="9 10" key="1">
    <citation type="submission" date="2024-04" db="EMBL/GenBank/DDBJ databases">
        <title>Genome assembly C_amara_ONT_v2.</title>
        <authorList>
            <person name="Yant L."/>
            <person name="Moore C."/>
            <person name="Slenker M."/>
        </authorList>
    </citation>
    <scope>NUCLEOTIDE SEQUENCE [LARGE SCALE GENOMIC DNA]</scope>
    <source>
        <tissue evidence="9">Leaf</tissue>
    </source>
</reference>
<dbReference type="PANTHER" id="PTHR31602">
    <property type="entry name" value="GROWTH-REGULATING FACTOR 5"/>
    <property type="match status" value="1"/>
</dbReference>
<dbReference type="GO" id="GO:0005634">
    <property type="term" value="C:nucleus"/>
    <property type="evidence" value="ECO:0007669"/>
    <property type="project" value="UniProtKB-SubCell"/>
</dbReference>
<evidence type="ECO:0000256" key="2">
    <source>
        <dbReference type="ARBA" id="ARBA00008122"/>
    </source>
</evidence>
<feature type="region of interest" description="Disordered" evidence="6">
    <location>
        <begin position="335"/>
        <end position="369"/>
    </location>
</feature>
<evidence type="ECO:0000259" key="8">
    <source>
        <dbReference type="PROSITE" id="PS51667"/>
    </source>
</evidence>
<keyword evidence="10" id="KW-1185">Reference proteome</keyword>
<dbReference type="SMART" id="SM00951">
    <property type="entry name" value="QLQ"/>
    <property type="match status" value="1"/>
</dbReference>
<comment type="similarity">
    <text evidence="2 5">Belongs to the GRF family.</text>
</comment>
<protein>
    <recommendedName>
        <fullName evidence="5">Growth-regulating factor</fullName>
    </recommendedName>
</protein>
<dbReference type="PANTHER" id="PTHR31602:SF101">
    <property type="entry name" value="GROWTH-REGULATING FACTOR 7"/>
    <property type="match status" value="1"/>
</dbReference>
<evidence type="ECO:0000313" key="10">
    <source>
        <dbReference type="Proteomes" id="UP001558713"/>
    </source>
</evidence>
<keyword evidence="3 4" id="KW-0539">Nucleus</keyword>
<comment type="caution">
    <text evidence="9">The sequence shown here is derived from an EMBL/GenBank/DDBJ whole genome shotgun (WGS) entry which is preliminary data.</text>
</comment>
<gene>
    <name evidence="9" type="ORF">V5N11_027188</name>
</gene>
<dbReference type="InterPro" id="IPR014977">
    <property type="entry name" value="WRC_dom"/>
</dbReference>
<keyword evidence="5" id="KW-0805">Transcription regulation</keyword>
<organism evidence="9 10">
    <name type="scientific">Cardamine amara subsp. amara</name>
    <dbReference type="NCBI Taxonomy" id="228776"/>
    <lineage>
        <taxon>Eukaryota</taxon>
        <taxon>Viridiplantae</taxon>
        <taxon>Streptophyta</taxon>
        <taxon>Embryophyta</taxon>
        <taxon>Tracheophyta</taxon>
        <taxon>Spermatophyta</taxon>
        <taxon>Magnoliopsida</taxon>
        <taxon>eudicotyledons</taxon>
        <taxon>Gunneridae</taxon>
        <taxon>Pentapetalae</taxon>
        <taxon>rosids</taxon>
        <taxon>malvids</taxon>
        <taxon>Brassicales</taxon>
        <taxon>Brassicaceae</taxon>
        <taxon>Cardamineae</taxon>
        <taxon>Cardamine</taxon>
    </lineage>
</organism>
<dbReference type="GO" id="GO:0006351">
    <property type="term" value="P:DNA-templated transcription"/>
    <property type="evidence" value="ECO:0007669"/>
    <property type="project" value="UniProtKB-UniRule"/>
</dbReference>
<accession>A0ABD1AIQ3</accession>
<name>A0ABD1AIQ3_CARAN</name>
<feature type="short sequence motif" description="Bipartite nuclear localization signal" evidence="4">
    <location>
        <begin position="144"/>
        <end position="151"/>
    </location>
</feature>
<dbReference type="PROSITE" id="PS51666">
    <property type="entry name" value="QLQ"/>
    <property type="match status" value="1"/>
</dbReference>
<dbReference type="InterPro" id="IPR031137">
    <property type="entry name" value="GRF"/>
</dbReference>
<dbReference type="Proteomes" id="UP001558713">
    <property type="component" value="Unassembled WGS sequence"/>
</dbReference>
<dbReference type="Pfam" id="PF08880">
    <property type="entry name" value="QLQ"/>
    <property type="match status" value="1"/>
</dbReference>
<evidence type="ECO:0000256" key="3">
    <source>
        <dbReference type="ARBA" id="ARBA00023242"/>
    </source>
</evidence>
<dbReference type="Pfam" id="PF08879">
    <property type="entry name" value="WRC"/>
    <property type="match status" value="1"/>
</dbReference>
<keyword evidence="5" id="KW-0804">Transcription</keyword>
<feature type="region of interest" description="Disordered" evidence="6">
    <location>
        <begin position="141"/>
        <end position="179"/>
    </location>
</feature>
<dbReference type="GO" id="GO:0005524">
    <property type="term" value="F:ATP binding"/>
    <property type="evidence" value="ECO:0007669"/>
    <property type="project" value="UniProtKB-UniRule"/>
</dbReference>
<comment type="domain">
    <text evidence="5">The QLQ domain and WRC domain may be involved in protein-protein interaction and DNA-binding, respectively.</text>
</comment>
<feature type="compositionally biased region" description="Low complexity" evidence="6">
    <location>
        <begin position="342"/>
        <end position="352"/>
    </location>
</feature>
<feature type="compositionally biased region" description="Basic residues" evidence="6">
    <location>
        <begin position="141"/>
        <end position="151"/>
    </location>
</feature>
<evidence type="ECO:0000256" key="6">
    <source>
        <dbReference type="SAM" id="MobiDB-lite"/>
    </source>
</evidence>
<dbReference type="GO" id="GO:0099402">
    <property type="term" value="P:plant organ development"/>
    <property type="evidence" value="ECO:0007669"/>
    <property type="project" value="UniProtKB-ARBA"/>
</dbReference>
<evidence type="ECO:0000256" key="1">
    <source>
        <dbReference type="ARBA" id="ARBA00004123"/>
    </source>
</evidence>
<dbReference type="AlphaFoldDB" id="A0ABD1AIQ3"/>